<feature type="compositionally biased region" description="Polar residues" evidence="1">
    <location>
        <begin position="33"/>
        <end position="54"/>
    </location>
</feature>
<sequence>MESKDRDECQPLNFHHIPFSIRQRSYVQDIIRRSSSAKIQQQQHDSKSPGSNKPTNKRLLLRSRSAFIAPVSTESPKHWIKGFIGHTLRMDLVDK</sequence>
<accession>A0A0K2UFM9</accession>
<reference evidence="2" key="1">
    <citation type="submission" date="2014-05" db="EMBL/GenBank/DDBJ databases">
        <authorList>
            <person name="Chronopoulou M."/>
        </authorList>
    </citation>
    <scope>NUCLEOTIDE SEQUENCE</scope>
    <source>
        <tissue evidence="2">Whole organism</tissue>
    </source>
</reference>
<evidence type="ECO:0000256" key="1">
    <source>
        <dbReference type="SAM" id="MobiDB-lite"/>
    </source>
</evidence>
<dbReference type="AlphaFoldDB" id="A0A0K2UFM9"/>
<protein>
    <submittedName>
        <fullName evidence="2">Uncharacterized protein</fullName>
    </submittedName>
</protein>
<organism evidence="2">
    <name type="scientific">Lepeophtheirus salmonis</name>
    <name type="common">Salmon louse</name>
    <name type="synonym">Caligus salmonis</name>
    <dbReference type="NCBI Taxonomy" id="72036"/>
    <lineage>
        <taxon>Eukaryota</taxon>
        <taxon>Metazoa</taxon>
        <taxon>Ecdysozoa</taxon>
        <taxon>Arthropoda</taxon>
        <taxon>Crustacea</taxon>
        <taxon>Multicrustacea</taxon>
        <taxon>Hexanauplia</taxon>
        <taxon>Copepoda</taxon>
        <taxon>Siphonostomatoida</taxon>
        <taxon>Caligidae</taxon>
        <taxon>Lepeophtheirus</taxon>
    </lineage>
</organism>
<evidence type="ECO:0000313" key="2">
    <source>
        <dbReference type="EMBL" id="CDW36850.1"/>
    </source>
</evidence>
<proteinExistence type="predicted"/>
<name>A0A0K2UFM9_LEPSM</name>
<feature type="region of interest" description="Disordered" evidence="1">
    <location>
        <begin position="33"/>
        <end position="59"/>
    </location>
</feature>
<dbReference type="EMBL" id="HACA01019489">
    <property type="protein sequence ID" value="CDW36850.1"/>
    <property type="molecule type" value="Transcribed_RNA"/>
</dbReference>